<evidence type="ECO:0000256" key="1">
    <source>
        <dbReference type="SAM" id="SignalP"/>
    </source>
</evidence>
<proteinExistence type="predicted"/>
<dbReference type="RefSeq" id="WP_088451930.1">
    <property type="nucleotide sequence ID" value="NZ_JACHXO010000005.1"/>
</dbReference>
<keyword evidence="1" id="KW-0732">Signal</keyword>
<accession>A0ABR6GU58</accession>
<comment type="caution">
    <text evidence="2">The sequence shown here is derived from an EMBL/GenBank/DDBJ whole genome shotgun (WGS) entry which is preliminary data.</text>
</comment>
<evidence type="ECO:0000313" key="2">
    <source>
        <dbReference type="EMBL" id="MBB3195647.1"/>
    </source>
</evidence>
<dbReference type="EMBL" id="JACHXO010000005">
    <property type="protein sequence ID" value="MBB3195647.1"/>
    <property type="molecule type" value="Genomic_DNA"/>
</dbReference>
<gene>
    <name evidence="2" type="ORF">FHS28_003053</name>
</gene>
<keyword evidence="3" id="KW-1185">Reference proteome</keyword>
<dbReference type="InterPro" id="IPR021647">
    <property type="entry name" value="CusF_Ec"/>
</dbReference>
<dbReference type="Gene3D" id="2.40.50.320">
    <property type="entry name" value="Copper binding periplasmic protein CusF"/>
    <property type="match status" value="1"/>
</dbReference>
<protein>
    <submittedName>
        <fullName evidence="2">Cu/Ag efflux protein CusF</fullName>
    </submittedName>
</protein>
<name>A0ABR6GU58_9BURK</name>
<feature type="signal peptide" evidence="1">
    <location>
        <begin position="1"/>
        <end position="40"/>
    </location>
</feature>
<evidence type="ECO:0000313" key="3">
    <source>
        <dbReference type="Proteomes" id="UP000574369"/>
    </source>
</evidence>
<feature type="chain" id="PRO_5045320675" evidence="1">
    <location>
        <begin position="41"/>
        <end position="175"/>
    </location>
</feature>
<dbReference type="InterPro" id="IPR042230">
    <property type="entry name" value="CusF_sf"/>
</dbReference>
<sequence length="175" mass="18059">MTTQHTHARTVPASRTARAATTLMLCAGLAVLLPLSAAQAQTVTPAGSDSATAAPQTWVAGEIRRVDAAQSRLTVRHGDIPHLDMGAMTMVFRLKPGLLTAEQLRAMKPGDRIEFQAEAPQGQLTITALRRPMMQPMAPSDGKASAAKASEASASAASAAASAAAADTGGHPHHH</sequence>
<dbReference type="Proteomes" id="UP000574369">
    <property type="component" value="Unassembled WGS sequence"/>
</dbReference>
<dbReference type="Pfam" id="PF11604">
    <property type="entry name" value="CusF_Ec"/>
    <property type="match status" value="1"/>
</dbReference>
<organism evidence="2 3">
    <name type="scientific">Roseateles terrae</name>
    <dbReference type="NCBI Taxonomy" id="431060"/>
    <lineage>
        <taxon>Bacteria</taxon>
        <taxon>Pseudomonadati</taxon>
        <taxon>Pseudomonadota</taxon>
        <taxon>Betaproteobacteria</taxon>
        <taxon>Burkholderiales</taxon>
        <taxon>Sphaerotilaceae</taxon>
        <taxon>Roseateles</taxon>
    </lineage>
</organism>
<reference evidence="2 3" key="1">
    <citation type="submission" date="2020-08" db="EMBL/GenBank/DDBJ databases">
        <title>Genomic Encyclopedia of Type Strains, Phase III (KMG-III): the genomes of soil and plant-associated and newly described type strains.</title>
        <authorList>
            <person name="Whitman W."/>
        </authorList>
    </citation>
    <scope>NUCLEOTIDE SEQUENCE [LARGE SCALE GENOMIC DNA]</scope>
    <source>
        <strain evidence="2 3">CECT 7247</strain>
    </source>
</reference>